<feature type="domain" description="Protein kinase" evidence="12">
    <location>
        <begin position="34"/>
        <end position="408"/>
    </location>
</feature>
<keyword evidence="6 9" id="KW-0067">ATP-binding</keyword>
<feature type="compositionally biased region" description="Polar residues" evidence="10">
    <location>
        <begin position="760"/>
        <end position="770"/>
    </location>
</feature>
<proteinExistence type="predicted"/>
<protein>
    <recommendedName>
        <fullName evidence="1">non-specific serine/threonine protein kinase</fullName>
        <ecNumber evidence="1">2.7.11.1</ecNumber>
    </recommendedName>
</protein>
<evidence type="ECO:0000256" key="8">
    <source>
        <dbReference type="ARBA" id="ARBA00048679"/>
    </source>
</evidence>
<dbReference type="PROSITE" id="PS00107">
    <property type="entry name" value="PROTEIN_KINASE_ATP"/>
    <property type="match status" value="1"/>
</dbReference>
<dbReference type="EMBL" id="JAPCWZ010000009">
    <property type="protein sequence ID" value="KAK8852266.1"/>
    <property type="molecule type" value="Genomic_DNA"/>
</dbReference>
<evidence type="ECO:0000256" key="3">
    <source>
        <dbReference type="ARBA" id="ARBA00022679"/>
    </source>
</evidence>
<dbReference type="Proteomes" id="UP001390339">
    <property type="component" value="Unassembled WGS sequence"/>
</dbReference>
<feature type="region of interest" description="Disordered" evidence="10">
    <location>
        <begin position="435"/>
        <end position="467"/>
    </location>
</feature>
<keyword evidence="2" id="KW-0723">Serine/threonine-protein kinase</keyword>
<evidence type="ECO:0000313" key="14">
    <source>
        <dbReference type="Proteomes" id="UP001390339"/>
    </source>
</evidence>
<evidence type="ECO:0000256" key="6">
    <source>
        <dbReference type="ARBA" id="ARBA00022840"/>
    </source>
</evidence>
<reference evidence="13 14" key="1">
    <citation type="journal article" date="2024" name="IMA Fungus">
        <title>Apiospora arundinis, a panoply of carbohydrate-active enzymes and secondary metabolites.</title>
        <authorList>
            <person name="Sorensen T."/>
            <person name="Petersen C."/>
            <person name="Muurmann A.T."/>
            <person name="Christiansen J.V."/>
            <person name="Brundto M.L."/>
            <person name="Overgaard C.K."/>
            <person name="Boysen A.T."/>
            <person name="Wollenberg R.D."/>
            <person name="Larsen T.O."/>
            <person name="Sorensen J.L."/>
            <person name="Nielsen K.L."/>
            <person name="Sondergaard T.E."/>
        </authorList>
    </citation>
    <scope>NUCLEOTIDE SEQUENCE [LARGE SCALE GENOMIC DNA]</scope>
    <source>
        <strain evidence="13 14">AAU 773</strain>
    </source>
</reference>
<dbReference type="Gene3D" id="1.10.510.10">
    <property type="entry name" value="Transferase(Phosphotransferase) domain 1"/>
    <property type="match status" value="1"/>
</dbReference>
<dbReference type="PROSITE" id="PS50011">
    <property type="entry name" value="PROTEIN_KINASE_DOM"/>
    <property type="match status" value="1"/>
</dbReference>
<evidence type="ECO:0000256" key="10">
    <source>
        <dbReference type="SAM" id="MobiDB-lite"/>
    </source>
</evidence>
<keyword evidence="11" id="KW-1133">Transmembrane helix</keyword>
<feature type="transmembrane region" description="Helical" evidence="11">
    <location>
        <begin position="846"/>
        <end position="870"/>
    </location>
</feature>
<keyword evidence="14" id="KW-1185">Reference proteome</keyword>
<evidence type="ECO:0000259" key="12">
    <source>
        <dbReference type="PROSITE" id="PS50011"/>
    </source>
</evidence>
<evidence type="ECO:0000256" key="4">
    <source>
        <dbReference type="ARBA" id="ARBA00022741"/>
    </source>
</evidence>
<dbReference type="PANTHER" id="PTHR47634:SF9">
    <property type="entry name" value="PROTEIN KINASE DOMAIN-CONTAINING PROTEIN-RELATED"/>
    <property type="match status" value="1"/>
</dbReference>
<gene>
    <name evidence="13" type="ORF">PGQ11_014745</name>
</gene>
<comment type="catalytic activity">
    <reaction evidence="7">
        <text>L-threonyl-[protein] + ATP = O-phospho-L-threonyl-[protein] + ADP + H(+)</text>
        <dbReference type="Rhea" id="RHEA:46608"/>
        <dbReference type="Rhea" id="RHEA-COMP:11060"/>
        <dbReference type="Rhea" id="RHEA-COMP:11605"/>
        <dbReference type="ChEBI" id="CHEBI:15378"/>
        <dbReference type="ChEBI" id="CHEBI:30013"/>
        <dbReference type="ChEBI" id="CHEBI:30616"/>
        <dbReference type="ChEBI" id="CHEBI:61977"/>
        <dbReference type="ChEBI" id="CHEBI:456216"/>
        <dbReference type="EC" id="2.7.11.1"/>
    </reaction>
</comment>
<dbReference type="InterPro" id="IPR051334">
    <property type="entry name" value="SRPK"/>
</dbReference>
<evidence type="ECO:0000256" key="7">
    <source>
        <dbReference type="ARBA" id="ARBA00047899"/>
    </source>
</evidence>
<feature type="compositionally biased region" description="Acidic residues" evidence="10">
    <location>
        <begin position="700"/>
        <end position="713"/>
    </location>
</feature>
<accession>A0ABR2HT93</accession>
<keyword evidence="4 9" id="KW-0547">Nucleotide-binding</keyword>
<dbReference type="Gene3D" id="3.30.200.20">
    <property type="entry name" value="Phosphorylase Kinase, domain 1"/>
    <property type="match status" value="1"/>
</dbReference>
<dbReference type="EC" id="2.7.11.1" evidence="1"/>
<evidence type="ECO:0000256" key="1">
    <source>
        <dbReference type="ARBA" id="ARBA00012513"/>
    </source>
</evidence>
<dbReference type="PANTHER" id="PTHR47634">
    <property type="entry name" value="PROTEIN KINASE DOMAIN-CONTAINING PROTEIN-RELATED"/>
    <property type="match status" value="1"/>
</dbReference>
<dbReference type="InterPro" id="IPR000719">
    <property type="entry name" value="Prot_kinase_dom"/>
</dbReference>
<name>A0ABR2HT93_9PEZI</name>
<keyword evidence="11" id="KW-0812">Transmembrane</keyword>
<dbReference type="InterPro" id="IPR011009">
    <property type="entry name" value="Kinase-like_dom_sf"/>
</dbReference>
<evidence type="ECO:0000256" key="9">
    <source>
        <dbReference type="PROSITE-ProRule" id="PRU10141"/>
    </source>
</evidence>
<sequence>MQLDYKADDVEDIREYVHGGYAVVEIGKVLGKKYDVVDKLGYGDSATVWLCWIKGTFAPKMKWVAVKVFKSRYAAGTSHEIRKKKELISKGGWEREWAASHVGMPIEEFHHAGPNGLHRCLVMPLLGPSLKSLDVQDRPTLKKYLYQTALALQYLHRYNVAHGAVEPRNIRFQLDLGDANIYMTVQMKVFLGLEARRRRTRAKASDSVPSELICPADLRKLSPKGKIVLFLPKHAEFADDVPRWYQAPEVLTGLKKGPGGDAWSFCCTVLDIYAKCSLGLADISSETQLMEHVKILERFLGPLRPPSGHEVDDDGNVVRLIPPRRMCETEEEYEKWKRYACVPPWNSSPMKALLGSDWFRKHFAPKPVQPEGALPELEAGELGALLESALCYDEPKRSIELVLESAWLSSLYPGRRKPMRLGKTVDIEEESPYKYAKEDAEVGEQVNDTLSEAEPSVASQDEQPSKPKKVVNPLLKIPLDKELNLDTLLRLTHDVKVSVEKEYILGREDLGHRSSPEWKVEDAKNELEGARNRPLTRRNPLEHYILNVCRAYRDHCDWAIVRVKLLSLRARDADLYDNDTYWCNLTMKQIKKVLEEHAQYREARLEFYRQEIRNTSSVKLRMDMVLEFPDVQGGELSLYELLRLKSAAESDDEREIRKRLGCLTQTTQNTEEGRQGGLASIPEDTTRSNEIADSSLPDTYADDEMDTADDNGPEMETTRETGPKSRNTQTESDMSQEDNDIENLAGELQAGSQPPLPGSAGTSPTNQSPDTGIFLMKMGRNNIVCKLAEAIYDHLKTCTDDGRRKVAEVAEAAFCRLKPFHLAVESLLEPHMRRLVARLESGDPKVYYFLTGVVASLLSIIIMLVVAIILRVRGSSPSLTERSVESTVMRPEALDWFQARTASSYSSLYEGLLKTSSSSSQNGKMVGDSTSLGEVEEKNSLRGYLVTRFSGMA</sequence>
<organism evidence="13 14">
    <name type="scientific">Apiospora arundinis</name>
    <dbReference type="NCBI Taxonomy" id="335852"/>
    <lineage>
        <taxon>Eukaryota</taxon>
        <taxon>Fungi</taxon>
        <taxon>Dikarya</taxon>
        <taxon>Ascomycota</taxon>
        <taxon>Pezizomycotina</taxon>
        <taxon>Sordariomycetes</taxon>
        <taxon>Xylariomycetidae</taxon>
        <taxon>Amphisphaeriales</taxon>
        <taxon>Apiosporaceae</taxon>
        <taxon>Apiospora</taxon>
    </lineage>
</organism>
<keyword evidence="3" id="KW-0808">Transferase</keyword>
<evidence type="ECO:0000256" key="2">
    <source>
        <dbReference type="ARBA" id="ARBA00022527"/>
    </source>
</evidence>
<dbReference type="SUPFAM" id="SSF56112">
    <property type="entry name" value="Protein kinase-like (PK-like)"/>
    <property type="match status" value="1"/>
</dbReference>
<keyword evidence="11" id="KW-0472">Membrane</keyword>
<feature type="region of interest" description="Disordered" evidence="10">
    <location>
        <begin position="659"/>
        <end position="773"/>
    </location>
</feature>
<evidence type="ECO:0000313" key="13">
    <source>
        <dbReference type="EMBL" id="KAK8852266.1"/>
    </source>
</evidence>
<comment type="caution">
    <text evidence="13">The sequence shown here is derived from an EMBL/GenBank/DDBJ whole genome shotgun (WGS) entry which is preliminary data.</text>
</comment>
<feature type="compositionally biased region" description="Polar residues" evidence="10">
    <location>
        <begin position="724"/>
        <end position="733"/>
    </location>
</feature>
<dbReference type="SMART" id="SM00220">
    <property type="entry name" value="S_TKc"/>
    <property type="match status" value="1"/>
</dbReference>
<dbReference type="InterPro" id="IPR017441">
    <property type="entry name" value="Protein_kinase_ATP_BS"/>
</dbReference>
<keyword evidence="5" id="KW-0418">Kinase</keyword>
<evidence type="ECO:0000256" key="11">
    <source>
        <dbReference type="SAM" id="Phobius"/>
    </source>
</evidence>
<evidence type="ECO:0000256" key="5">
    <source>
        <dbReference type="ARBA" id="ARBA00022777"/>
    </source>
</evidence>
<feature type="binding site" evidence="9">
    <location>
        <position position="67"/>
    </location>
    <ligand>
        <name>ATP</name>
        <dbReference type="ChEBI" id="CHEBI:30616"/>
    </ligand>
</feature>
<comment type="catalytic activity">
    <reaction evidence="8">
        <text>L-seryl-[protein] + ATP = O-phospho-L-seryl-[protein] + ADP + H(+)</text>
        <dbReference type="Rhea" id="RHEA:17989"/>
        <dbReference type="Rhea" id="RHEA-COMP:9863"/>
        <dbReference type="Rhea" id="RHEA-COMP:11604"/>
        <dbReference type="ChEBI" id="CHEBI:15378"/>
        <dbReference type="ChEBI" id="CHEBI:29999"/>
        <dbReference type="ChEBI" id="CHEBI:30616"/>
        <dbReference type="ChEBI" id="CHEBI:83421"/>
        <dbReference type="ChEBI" id="CHEBI:456216"/>
        <dbReference type="EC" id="2.7.11.1"/>
    </reaction>
</comment>